<dbReference type="EMBL" id="MT144741">
    <property type="protein sequence ID" value="QJH98582.1"/>
    <property type="molecule type" value="Genomic_DNA"/>
</dbReference>
<keyword evidence="1" id="KW-0812">Transmembrane</keyword>
<dbReference type="EMBL" id="MT143654">
    <property type="protein sequence ID" value="QJA99514.1"/>
    <property type="molecule type" value="Genomic_DNA"/>
</dbReference>
<gene>
    <name evidence="3" type="ORF">MM171A00981_0015</name>
    <name evidence="4" type="ORF">MM171B00756_0015</name>
    <name evidence="2" type="ORF">TM448A01226_0015</name>
    <name evidence="5" type="ORF">TM448B01341_0015</name>
</gene>
<evidence type="ECO:0000256" key="1">
    <source>
        <dbReference type="SAM" id="Phobius"/>
    </source>
</evidence>
<protein>
    <submittedName>
        <fullName evidence="2">Uncharacterized protein</fullName>
    </submittedName>
</protein>
<organism evidence="2">
    <name type="scientific">viral metagenome</name>
    <dbReference type="NCBI Taxonomy" id="1070528"/>
    <lineage>
        <taxon>unclassified sequences</taxon>
        <taxon>metagenomes</taxon>
        <taxon>organismal metagenomes</taxon>
    </lineage>
</organism>
<keyword evidence="1" id="KW-1133">Transmembrane helix</keyword>
<sequence length="74" mass="8610">MDANDRAKLTEIISYYDNYPYLEKLLKDHDENDAHFIMYALVLELIKSLPVPFFIAAVKRVEKICNKFNKKGGS</sequence>
<evidence type="ECO:0000313" key="4">
    <source>
        <dbReference type="EMBL" id="QJB03395.1"/>
    </source>
</evidence>
<dbReference type="EMBL" id="MT144117">
    <property type="protein sequence ID" value="QJA49100.1"/>
    <property type="molecule type" value="Genomic_DNA"/>
</dbReference>
<feature type="transmembrane region" description="Helical" evidence="1">
    <location>
        <begin position="36"/>
        <end position="58"/>
    </location>
</feature>
<evidence type="ECO:0000313" key="5">
    <source>
        <dbReference type="EMBL" id="QJH98582.1"/>
    </source>
</evidence>
<name>A0A6H1ZPH2_9ZZZZ</name>
<accession>A0A6H1ZPH2</accession>
<evidence type="ECO:0000313" key="3">
    <source>
        <dbReference type="EMBL" id="QJA99514.1"/>
    </source>
</evidence>
<dbReference type="AlphaFoldDB" id="A0A6H1ZPH2"/>
<proteinExistence type="predicted"/>
<evidence type="ECO:0000313" key="2">
    <source>
        <dbReference type="EMBL" id="QJA49100.1"/>
    </source>
</evidence>
<keyword evidence="1" id="KW-0472">Membrane</keyword>
<reference evidence="2" key="1">
    <citation type="submission" date="2020-03" db="EMBL/GenBank/DDBJ databases">
        <title>The deep terrestrial virosphere.</title>
        <authorList>
            <person name="Holmfeldt K."/>
            <person name="Nilsson E."/>
            <person name="Simone D."/>
            <person name="Lopez-Fernandez M."/>
            <person name="Wu X."/>
            <person name="de Brujin I."/>
            <person name="Lundin D."/>
            <person name="Andersson A."/>
            <person name="Bertilsson S."/>
            <person name="Dopson M."/>
        </authorList>
    </citation>
    <scope>NUCLEOTIDE SEQUENCE</scope>
    <source>
        <strain evidence="3">MM171A00981</strain>
        <strain evidence="4">MM171B00756</strain>
        <strain evidence="2">TM448A01226</strain>
        <strain evidence="5">TM448B01341</strain>
    </source>
</reference>
<dbReference type="EMBL" id="MT143843">
    <property type="protein sequence ID" value="QJB03395.1"/>
    <property type="molecule type" value="Genomic_DNA"/>
</dbReference>